<evidence type="ECO:0000313" key="1">
    <source>
        <dbReference type="EMBL" id="GIZ50483.1"/>
    </source>
</evidence>
<evidence type="ECO:0000313" key="2">
    <source>
        <dbReference type="Proteomes" id="UP000887222"/>
    </source>
</evidence>
<comment type="caution">
    <text evidence="1">The sequence shown here is derived from an EMBL/GenBank/DDBJ whole genome shotgun (WGS) entry which is preliminary data.</text>
</comment>
<reference evidence="1 2" key="1">
    <citation type="journal article" date="2022" name="Int. J. Syst. Evol. Microbiol.">
        <title>Noviherbaspirillum aridicola sp. nov., isolated from an arid soil in Pakistan.</title>
        <authorList>
            <person name="Khan I.U."/>
            <person name="Saqib M."/>
            <person name="Amin A."/>
            <person name="Hussain F."/>
            <person name="Li L."/>
            <person name="Liu Y.H."/>
            <person name="Fang B.Z."/>
            <person name="Ahmed I."/>
            <person name="Li W.J."/>
        </authorList>
    </citation>
    <scope>NUCLEOTIDE SEQUENCE [LARGE SCALE GENOMIC DNA]</scope>
    <source>
        <strain evidence="1 2">NCCP-691</strain>
    </source>
</reference>
<protein>
    <recommendedName>
        <fullName evidence="3">Response regulatory domain-containing protein</fullName>
    </recommendedName>
</protein>
<dbReference type="EMBL" id="BPMK01000002">
    <property type="protein sequence ID" value="GIZ50483.1"/>
    <property type="molecule type" value="Genomic_DNA"/>
</dbReference>
<proteinExistence type="predicted"/>
<name>A0ABQ4Q015_9BURK</name>
<dbReference type="Proteomes" id="UP000887222">
    <property type="component" value="Unassembled WGS sequence"/>
</dbReference>
<organism evidence="1 2">
    <name type="scientific">Noviherbaspirillum aridicola</name>
    <dbReference type="NCBI Taxonomy" id="2849687"/>
    <lineage>
        <taxon>Bacteria</taxon>
        <taxon>Pseudomonadati</taxon>
        <taxon>Pseudomonadota</taxon>
        <taxon>Betaproteobacteria</taxon>
        <taxon>Burkholderiales</taxon>
        <taxon>Oxalobacteraceae</taxon>
        <taxon>Noviherbaspirillum</taxon>
    </lineage>
</organism>
<gene>
    <name evidence="1" type="ORF">NCCP691_04970</name>
</gene>
<accession>A0ABQ4Q015</accession>
<dbReference type="RefSeq" id="WP_220806663.1">
    <property type="nucleotide sequence ID" value="NZ_BPMK01000002.1"/>
</dbReference>
<sequence>MKTLLVAVDRNDAPEMRAALGDEFELRFCHTLQAARTGLDGIDAVLCGLHFDEGKLFALLEMLNAAPLSPRPRILCIKDAGGPLSPAIRKSIAIAVARMGARGFTDLAELRAGHGEAQARRLFRDTVRELVGDA</sequence>
<keyword evidence="2" id="KW-1185">Reference proteome</keyword>
<evidence type="ECO:0008006" key="3">
    <source>
        <dbReference type="Google" id="ProtNLM"/>
    </source>
</evidence>